<dbReference type="Proteomes" id="UP000270094">
    <property type="component" value="Unassembled WGS sequence"/>
</dbReference>
<reference evidence="1 2" key="1">
    <citation type="submission" date="2018-11" db="EMBL/GenBank/DDBJ databases">
        <authorList>
            <consortium name="Pathogen Informatics"/>
        </authorList>
    </citation>
    <scope>NUCLEOTIDE SEQUENCE [LARGE SCALE GENOMIC DNA]</scope>
</reference>
<keyword evidence="2" id="KW-1185">Reference proteome</keyword>
<evidence type="ECO:0000313" key="1">
    <source>
        <dbReference type="EMBL" id="VDM69018.1"/>
    </source>
</evidence>
<evidence type="ECO:0000313" key="2">
    <source>
        <dbReference type="Proteomes" id="UP000270094"/>
    </source>
</evidence>
<gene>
    <name evidence="1" type="ORF">SVUK_LOCUS4016</name>
</gene>
<sequence>MTTTTSNAQDLKELSENGVDLKNVSKVLNETLPFSEQRSNLKSTEIQEITTILQKCANLNGIQPVDSRKVLLNIDCILSAEAAQIEASGNSSQILLDLLPKLVQNTNGSKIDFLEGENLGFTSRALDCSTLESVQLIDTGKNFVVPNGSDAVNDVRNSISIFIADICRNSPEGVGKPHLLCSKIVCTKYTVQHRMRSQQFTAVANYFLDQCNTIPTDQQKLLLKKAYGKALLAGALIS</sequence>
<organism evidence="1 2">
    <name type="scientific">Strongylus vulgaris</name>
    <name type="common">Blood worm</name>
    <dbReference type="NCBI Taxonomy" id="40348"/>
    <lineage>
        <taxon>Eukaryota</taxon>
        <taxon>Metazoa</taxon>
        <taxon>Ecdysozoa</taxon>
        <taxon>Nematoda</taxon>
        <taxon>Chromadorea</taxon>
        <taxon>Rhabditida</taxon>
        <taxon>Rhabditina</taxon>
        <taxon>Rhabditomorpha</taxon>
        <taxon>Strongyloidea</taxon>
        <taxon>Strongylidae</taxon>
        <taxon>Strongylus</taxon>
    </lineage>
</organism>
<dbReference type="EMBL" id="UYYB01010800">
    <property type="protein sequence ID" value="VDM69018.1"/>
    <property type="molecule type" value="Genomic_DNA"/>
</dbReference>
<proteinExistence type="predicted"/>
<name>A0A3P7KMJ3_STRVU</name>
<protein>
    <submittedName>
        <fullName evidence="1">Uncharacterized protein</fullName>
    </submittedName>
</protein>
<accession>A0A3P7KMJ3</accession>
<dbReference type="OrthoDB" id="5870749at2759"/>
<dbReference type="AlphaFoldDB" id="A0A3P7KMJ3"/>